<name>A0A699YRX9_HAELA</name>
<protein>
    <submittedName>
        <fullName evidence="1">Uncharacterized protein</fullName>
    </submittedName>
</protein>
<organism evidence="1 2">
    <name type="scientific">Haematococcus lacustris</name>
    <name type="common">Green alga</name>
    <name type="synonym">Haematococcus pluvialis</name>
    <dbReference type="NCBI Taxonomy" id="44745"/>
    <lineage>
        <taxon>Eukaryota</taxon>
        <taxon>Viridiplantae</taxon>
        <taxon>Chlorophyta</taxon>
        <taxon>core chlorophytes</taxon>
        <taxon>Chlorophyceae</taxon>
        <taxon>CS clade</taxon>
        <taxon>Chlamydomonadales</taxon>
        <taxon>Haematococcaceae</taxon>
        <taxon>Haematococcus</taxon>
    </lineage>
</organism>
<gene>
    <name evidence="1" type="ORF">HaLaN_08769</name>
</gene>
<accession>A0A699YRX9</accession>
<feature type="non-terminal residue" evidence="1">
    <location>
        <position position="1"/>
    </location>
</feature>
<dbReference type="AlphaFoldDB" id="A0A699YRX9"/>
<sequence>MEKKMPLMPLTSSVAVLGFTCSAASRGALQHEQLSQQGLLPPLPGLQQWHVQQCRAWAAALGAMPVVAMHWWLPCSVVSSGTD</sequence>
<evidence type="ECO:0000313" key="1">
    <source>
        <dbReference type="EMBL" id="GFH12977.1"/>
    </source>
</evidence>
<dbReference type="Proteomes" id="UP000485058">
    <property type="component" value="Unassembled WGS sequence"/>
</dbReference>
<keyword evidence="2" id="KW-1185">Reference proteome</keyword>
<reference evidence="1 2" key="1">
    <citation type="submission" date="2020-02" db="EMBL/GenBank/DDBJ databases">
        <title>Draft genome sequence of Haematococcus lacustris strain NIES-144.</title>
        <authorList>
            <person name="Morimoto D."/>
            <person name="Nakagawa S."/>
            <person name="Yoshida T."/>
            <person name="Sawayama S."/>
        </authorList>
    </citation>
    <scope>NUCLEOTIDE SEQUENCE [LARGE SCALE GENOMIC DNA]</scope>
    <source>
        <strain evidence="1 2">NIES-144</strain>
    </source>
</reference>
<proteinExistence type="predicted"/>
<dbReference type="EMBL" id="BLLF01000560">
    <property type="protein sequence ID" value="GFH12977.1"/>
    <property type="molecule type" value="Genomic_DNA"/>
</dbReference>
<comment type="caution">
    <text evidence="1">The sequence shown here is derived from an EMBL/GenBank/DDBJ whole genome shotgun (WGS) entry which is preliminary data.</text>
</comment>
<evidence type="ECO:0000313" key="2">
    <source>
        <dbReference type="Proteomes" id="UP000485058"/>
    </source>
</evidence>